<feature type="compositionally biased region" description="Acidic residues" evidence="6">
    <location>
        <begin position="802"/>
        <end position="813"/>
    </location>
</feature>
<feature type="region of interest" description="Disordered" evidence="6">
    <location>
        <begin position="31"/>
        <end position="135"/>
    </location>
</feature>
<keyword evidence="3" id="KW-0493">Microtubule</keyword>
<dbReference type="PROSITE" id="PS51221">
    <property type="entry name" value="TTL"/>
    <property type="match status" value="1"/>
</dbReference>
<dbReference type="GO" id="GO:0000226">
    <property type="term" value="P:microtubule cytoskeleton organization"/>
    <property type="evidence" value="ECO:0007669"/>
    <property type="project" value="TreeGrafter"/>
</dbReference>
<keyword evidence="8" id="KW-1185">Reference proteome</keyword>
<dbReference type="Gene3D" id="3.30.470.20">
    <property type="entry name" value="ATP-grasp fold, B domain"/>
    <property type="match status" value="1"/>
</dbReference>
<comment type="similarity">
    <text evidence="1">Belongs to the tubulin--tyrosine ligase family.</text>
</comment>
<keyword evidence="4" id="KW-0547">Nucleotide-binding</keyword>
<evidence type="ECO:0000313" key="7">
    <source>
        <dbReference type="EMBL" id="KAF6019121.1"/>
    </source>
</evidence>
<reference evidence="7" key="1">
    <citation type="submission" date="2020-06" db="EMBL/GenBank/DDBJ databases">
        <title>Draft genome of Bugula neritina, a colonial animal packing powerful symbionts and potential medicines.</title>
        <authorList>
            <person name="Rayko M."/>
        </authorList>
    </citation>
    <scope>NUCLEOTIDE SEQUENCE [LARGE SCALE GENOMIC DNA]</scope>
    <source>
        <strain evidence="7">Kwan_BN1</strain>
    </source>
</reference>
<comment type="caution">
    <text evidence="7">The sequence shown here is derived from an EMBL/GenBank/DDBJ whole genome shotgun (WGS) entry which is preliminary data.</text>
</comment>
<feature type="compositionally biased region" description="Basic and acidic residues" evidence="6">
    <location>
        <begin position="662"/>
        <end position="671"/>
    </location>
</feature>
<dbReference type="InterPro" id="IPR004344">
    <property type="entry name" value="TTL/TTLL_fam"/>
</dbReference>
<evidence type="ECO:0000256" key="6">
    <source>
        <dbReference type="SAM" id="MobiDB-lite"/>
    </source>
</evidence>
<dbReference type="OrthoDB" id="202825at2759"/>
<dbReference type="Proteomes" id="UP000593567">
    <property type="component" value="Unassembled WGS sequence"/>
</dbReference>
<keyword evidence="5" id="KW-0067">ATP-binding</keyword>
<evidence type="ECO:0000256" key="4">
    <source>
        <dbReference type="ARBA" id="ARBA00022741"/>
    </source>
</evidence>
<proteinExistence type="inferred from homology"/>
<organism evidence="7 8">
    <name type="scientific">Bugula neritina</name>
    <name type="common">Brown bryozoan</name>
    <name type="synonym">Sertularia neritina</name>
    <dbReference type="NCBI Taxonomy" id="10212"/>
    <lineage>
        <taxon>Eukaryota</taxon>
        <taxon>Metazoa</taxon>
        <taxon>Spiralia</taxon>
        <taxon>Lophotrochozoa</taxon>
        <taxon>Bryozoa</taxon>
        <taxon>Gymnolaemata</taxon>
        <taxon>Cheilostomatida</taxon>
        <taxon>Flustrina</taxon>
        <taxon>Buguloidea</taxon>
        <taxon>Bugulidae</taxon>
        <taxon>Bugula</taxon>
    </lineage>
</organism>
<feature type="compositionally biased region" description="Basic and acidic residues" evidence="6">
    <location>
        <begin position="98"/>
        <end position="118"/>
    </location>
</feature>
<dbReference type="EMBL" id="VXIV02003252">
    <property type="protein sequence ID" value="KAF6019121.1"/>
    <property type="molecule type" value="Genomic_DNA"/>
</dbReference>
<evidence type="ECO:0000256" key="1">
    <source>
        <dbReference type="ARBA" id="ARBA00006820"/>
    </source>
</evidence>
<dbReference type="AlphaFoldDB" id="A0A7J7J0B8"/>
<keyword evidence="2" id="KW-0436">Ligase</keyword>
<feature type="compositionally biased region" description="Low complexity" evidence="6">
    <location>
        <begin position="817"/>
        <end position="826"/>
    </location>
</feature>
<dbReference type="GO" id="GO:0005874">
    <property type="term" value="C:microtubule"/>
    <property type="evidence" value="ECO:0007669"/>
    <property type="project" value="UniProtKB-KW"/>
</dbReference>
<dbReference type="GO" id="GO:0005524">
    <property type="term" value="F:ATP binding"/>
    <property type="evidence" value="ECO:0007669"/>
    <property type="project" value="UniProtKB-KW"/>
</dbReference>
<name>A0A7J7J0B8_BUGNE</name>
<feature type="region of interest" description="Disordered" evidence="6">
    <location>
        <begin position="652"/>
        <end position="671"/>
    </location>
</feature>
<feature type="compositionally biased region" description="Polar residues" evidence="6">
    <location>
        <begin position="827"/>
        <end position="837"/>
    </location>
</feature>
<dbReference type="GO" id="GO:0036064">
    <property type="term" value="C:ciliary basal body"/>
    <property type="evidence" value="ECO:0007669"/>
    <property type="project" value="TreeGrafter"/>
</dbReference>
<gene>
    <name evidence="7" type="ORF">EB796_022538</name>
</gene>
<protein>
    <submittedName>
        <fullName evidence="7">TTLL7</fullName>
    </submittedName>
</protein>
<feature type="compositionally biased region" description="Polar residues" evidence="6">
    <location>
        <begin position="787"/>
        <end position="798"/>
    </location>
</feature>
<evidence type="ECO:0000256" key="3">
    <source>
        <dbReference type="ARBA" id="ARBA00022701"/>
    </source>
</evidence>
<dbReference type="FunFam" id="3.30.470.20:FF:000009">
    <property type="entry name" value="tubulin polyglutamylase TTLL5 isoform X1"/>
    <property type="match status" value="1"/>
</dbReference>
<dbReference type="GO" id="GO:0070740">
    <property type="term" value="F:tubulin-glutamic acid ligase activity"/>
    <property type="evidence" value="ECO:0007669"/>
    <property type="project" value="TreeGrafter"/>
</dbReference>
<feature type="compositionally biased region" description="Polar residues" evidence="6">
    <location>
        <begin position="60"/>
        <end position="79"/>
    </location>
</feature>
<dbReference type="PANTHER" id="PTHR12241">
    <property type="entry name" value="TUBULIN POLYGLUTAMYLASE"/>
    <property type="match status" value="1"/>
</dbReference>
<feature type="compositionally biased region" description="Polar residues" evidence="6">
    <location>
        <begin position="1050"/>
        <end position="1073"/>
    </location>
</feature>
<feature type="compositionally biased region" description="Polar residues" evidence="6">
    <location>
        <begin position="87"/>
        <end position="97"/>
    </location>
</feature>
<dbReference type="Pfam" id="PF03133">
    <property type="entry name" value="TTL"/>
    <property type="match status" value="1"/>
</dbReference>
<feature type="compositionally biased region" description="Basic and acidic residues" evidence="6">
    <location>
        <begin position="1040"/>
        <end position="1049"/>
    </location>
</feature>
<feature type="region of interest" description="Disordered" evidence="6">
    <location>
        <begin position="192"/>
        <end position="214"/>
    </location>
</feature>
<dbReference type="GO" id="GO:0015631">
    <property type="term" value="F:tubulin binding"/>
    <property type="evidence" value="ECO:0007669"/>
    <property type="project" value="TreeGrafter"/>
</dbReference>
<dbReference type="SUPFAM" id="SSF56059">
    <property type="entry name" value="Glutathione synthetase ATP-binding domain-like"/>
    <property type="match status" value="1"/>
</dbReference>
<sequence length="1098" mass="124934">MLAYLSLNCNYILFSGKRMPSATSYLQSLDSRSSFTTSPPDYGGSHRSPGNYQEALYQSPKLQLQNGSPKDRNITSQSPLARRSDEYNQAYSSSLRSSLERHTPGSLADKSRLLDEYTNRQSPSASNRKSHLDNDLLNGGVAGSLNPTSNAQSYNKSLLAEYRRAAANESVSSSSRLLQEHDRKMSQSEIAKQNYHQQTPLATETSSNFPLSTRVSKDQQLVVKNAGGSADMNQVKASPRSQLSVFNYEGGDRATSRSHLHMLTHHNLMNARQQQEEITLKKKGNAKKSRRKITVNLQGTRYDVVREVVEKLGYTVSRDDDHLAYLIWNDTYVATERISEMKSFQRINHFPGMGEICRKDCLARNMAKMTKLYPEEYNFVPKTWILPQEYNALQNYAKDLKKKKKMKIFIAKPSAGAMGNGISLYHNVEKIPSTEHIVVQEYLERPFLIDDFKCDLRIYVLVSSCDPLKIFLFNDGLVRMGTEKYKDPSPQNLDVLFMHLTNYSINKHSETYEKGESVSSGSKRSLLFLNDYLRRHDIDVSSLWANIADVIIKTMLCALPHVHHAYRMCRPGQTPNSDSVCFEILGFDIMLDRKLKPWLLEINRSPSFGTNEQIDYDIKSALLTDSLKLVNIRASDKRKNLAAQKAAAQRRLLQPRAGLNDTDDKRKSLQDKRKEELKDLLAKIRRDNAKTEYEDRNCGRFRRIFPPQDRYQQEKYAKLLLGAFNTLVTSIGGKTNGAVTREIERQYVKKYREDEVLDMLAQYEAEENSGEGRFRKPKGPPPLTGMPCSSATEANQATSDGSDSDSEYDDEEPTPQRPQQISRPPRATSSRPLSTRAKTPAQRIRSAVRSQANPAANSLDASLIHRTLSDDTDAVNKAIKEKEEELVTIVLASLQEMRIKFPGKSDSEAEEILDQLLEHWKYHKPRVASYWLVKLDSVKRRKVIDIVRSNVKAKIQHIYQTHDVEALRIYRVFSRVFNRLLWSHGQGLWNCFSGNAWETIFSKSTDVISENEMECCRRLTELCKDCLLIVYQFASDAKGKGQSEADTNRAEQTPLPSSQSHSFNKPPQSTGSAYKTAAPVNRRYVKTYITPQHYRMGS</sequence>
<evidence type="ECO:0000256" key="2">
    <source>
        <dbReference type="ARBA" id="ARBA00022598"/>
    </source>
</evidence>
<accession>A0A7J7J0B8</accession>
<feature type="region of interest" description="Disordered" evidence="6">
    <location>
        <begin position="766"/>
        <end position="855"/>
    </location>
</feature>
<evidence type="ECO:0000256" key="5">
    <source>
        <dbReference type="ARBA" id="ARBA00022840"/>
    </source>
</evidence>
<feature type="region of interest" description="Disordered" evidence="6">
    <location>
        <begin position="1040"/>
        <end position="1076"/>
    </location>
</feature>
<evidence type="ECO:0000313" key="8">
    <source>
        <dbReference type="Proteomes" id="UP000593567"/>
    </source>
</evidence>
<dbReference type="PANTHER" id="PTHR12241:SF147">
    <property type="entry name" value="TUBULIN POLYGLUTAMYLASE TTLL7"/>
    <property type="match status" value="1"/>
</dbReference>